<name>E4T751_PALPW</name>
<dbReference type="AlphaFoldDB" id="E4T751"/>
<dbReference type="Gene3D" id="1.25.40.10">
    <property type="entry name" value="Tetratricopeptide repeat domain"/>
    <property type="match status" value="1"/>
</dbReference>
<organism evidence="1 2">
    <name type="scientific">Paludibacter propionicigenes (strain DSM 17365 / JCM 13257 / WB4)</name>
    <dbReference type="NCBI Taxonomy" id="694427"/>
    <lineage>
        <taxon>Bacteria</taxon>
        <taxon>Pseudomonadati</taxon>
        <taxon>Bacteroidota</taxon>
        <taxon>Bacteroidia</taxon>
        <taxon>Bacteroidales</taxon>
        <taxon>Paludibacteraceae</taxon>
        <taxon>Paludibacter</taxon>
    </lineage>
</organism>
<reference key="1">
    <citation type="submission" date="2010-11" db="EMBL/GenBank/DDBJ databases">
        <title>The complete genome of Paludibacter propionicigenes DSM 17365.</title>
        <authorList>
            <consortium name="US DOE Joint Genome Institute (JGI-PGF)"/>
            <person name="Lucas S."/>
            <person name="Copeland A."/>
            <person name="Lapidus A."/>
            <person name="Bruce D."/>
            <person name="Goodwin L."/>
            <person name="Pitluck S."/>
            <person name="Kyrpides N."/>
            <person name="Mavromatis K."/>
            <person name="Ivanova N."/>
            <person name="Munk A.C."/>
            <person name="Brettin T."/>
            <person name="Detter J.C."/>
            <person name="Han C."/>
            <person name="Tapia R."/>
            <person name="Land M."/>
            <person name="Hauser L."/>
            <person name="Markowitz V."/>
            <person name="Cheng J.-F."/>
            <person name="Hugenholtz P."/>
            <person name="Woyke T."/>
            <person name="Wu D."/>
            <person name="Gronow S."/>
            <person name="Wellnitz S."/>
            <person name="Brambilla E."/>
            <person name="Klenk H.-P."/>
            <person name="Eisen J.A."/>
        </authorList>
    </citation>
    <scope>NUCLEOTIDE SEQUENCE</scope>
    <source>
        <strain>WB4</strain>
    </source>
</reference>
<proteinExistence type="predicted"/>
<keyword evidence="2" id="KW-1185">Reference proteome</keyword>
<dbReference type="EMBL" id="CP002345">
    <property type="protein sequence ID" value="ADQ80545.1"/>
    <property type="molecule type" value="Genomic_DNA"/>
</dbReference>
<protein>
    <recommendedName>
        <fullName evidence="3">Tetratricopeptide repeat protein</fullName>
    </recommendedName>
</protein>
<gene>
    <name evidence="1" type="ordered locus">Palpr_2413</name>
</gene>
<dbReference type="STRING" id="694427.Palpr_2413"/>
<sequence length="358" mass="41295">MPLLFGTSTLNAQLFQDSVTLNLIKRNIDCIYNMQFKDTQEVLLKIKKAYPGHPVVLLLKGMQTYWKNYPLLNTNPAHVSFEEDLRQCIRLSGKNKIPAHEAEYLLTNLCARGMLLEYYNLNNLTMDVIPLVTGTYGNVRHAFGLTNSCTDLQYYTGVYNYYREAYPKANPGYKPLVFLLPSGNEKTGLKELHNAAINGVVLRAESYYLLAGIYLNFENKYQQAIYYSRTLNKLYPDNSEYLALYIKNLLLLKQYDDAEKVITASQKEIENKYFQAQLSIYHGVLKEKKYHENNLAEQYYNSGISKLSFFGSYGNECVAYGYFGLSRINEIKKDMSASKKFRDKALKLATFKKINFDK</sequence>
<dbReference type="InterPro" id="IPR011990">
    <property type="entry name" value="TPR-like_helical_dom_sf"/>
</dbReference>
<dbReference type="KEGG" id="ppn:Palpr_2413"/>
<reference evidence="1 2" key="2">
    <citation type="journal article" date="2011" name="Stand. Genomic Sci.">
        <title>Complete genome sequence of Paludibacter propionicigenes type strain (WB4).</title>
        <authorList>
            <person name="Gronow S."/>
            <person name="Munk C."/>
            <person name="Lapidus A."/>
            <person name="Nolan M."/>
            <person name="Lucas S."/>
            <person name="Hammon N."/>
            <person name="Deshpande S."/>
            <person name="Cheng J.F."/>
            <person name="Tapia R."/>
            <person name="Han C."/>
            <person name="Goodwin L."/>
            <person name="Pitluck S."/>
            <person name="Liolios K."/>
            <person name="Ivanova N."/>
            <person name="Mavromatis K."/>
            <person name="Mikhailova N."/>
            <person name="Pati A."/>
            <person name="Chen A."/>
            <person name="Palaniappan K."/>
            <person name="Land M."/>
            <person name="Hauser L."/>
            <person name="Chang Y.J."/>
            <person name="Jeffries C.D."/>
            <person name="Brambilla E."/>
            <person name="Rohde M."/>
            <person name="Goker M."/>
            <person name="Detter J.C."/>
            <person name="Woyke T."/>
            <person name="Bristow J."/>
            <person name="Eisen J.A."/>
            <person name="Markowitz V."/>
            <person name="Hugenholtz P."/>
            <person name="Kyrpides N.C."/>
            <person name="Klenk H.P."/>
        </authorList>
    </citation>
    <scope>NUCLEOTIDE SEQUENCE [LARGE SCALE GENOMIC DNA]</scope>
    <source>
        <strain evidence="2">DSM 17365 / JCM 13257 / WB4</strain>
    </source>
</reference>
<dbReference type="Proteomes" id="UP000008718">
    <property type="component" value="Chromosome"/>
</dbReference>
<evidence type="ECO:0000313" key="2">
    <source>
        <dbReference type="Proteomes" id="UP000008718"/>
    </source>
</evidence>
<accession>E4T751</accession>
<evidence type="ECO:0000313" key="1">
    <source>
        <dbReference type="EMBL" id="ADQ80545.1"/>
    </source>
</evidence>
<dbReference type="HOGENOM" id="CLU_049860_0_0_10"/>
<dbReference type="eggNOG" id="COG4783">
    <property type="taxonomic scope" value="Bacteria"/>
</dbReference>
<evidence type="ECO:0008006" key="3">
    <source>
        <dbReference type="Google" id="ProtNLM"/>
    </source>
</evidence>